<dbReference type="HAMAP" id="MF_00023">
    <property type="entry name" value="SmpB"/>
    <property type="match status" value="1"/>
</dbReference>
<sequence length="156" mass="18199">MNKKQAVLVVCTNRKAYHDYFIEDTYEAGLELLGAEVKSIRQKELSLEGSFVRVENGQAVVLNMHVKPYKFNSLTEPDPTRTRRLLLNKKELRKLEAKAEIKGYSLVPVEVYFKNGWAKIKLAVAKGKHLFDKRDALKKRDLNREMEKNFKNNIRF</sequence>
<dbReference type="CDD" id="cd09294">
    <property type="entry name" value="SmpB"/>
    <property type="match status" value="1"/>
</dbReference>
<organism evidence="4 5">
    <name type="scientific">Candidatus Avelusimicrobium gallicola</name>
    <dbReference type="NCBI Taxonomy" id="2562704"/>
    <lineage>
        <taxon>Bacteria</taxon>
        <taxon>Pseudomonadati</taxon>
        <taxon>Elusimicrobiota</taxon>
        <taxon>Elusimicrobia</taxon>
        <taxon>Elusimicrobiales</taxon>
        <taxon>Elusimicrobiaceae</taxon>
        <taxon>Candidatus Avelusimicrobium</taxon>
    </lineage>
</organism>
<comment type="function">
    <text evidence="3">Required for rescue of stalled ribosomes mediated by trans-translation. Binds to transfer-messenger RNA (tmRNA), required for stable association of tmRNA with ribosomes. tmRNA and SmpB together mimic tRNA shape, replacing the anticodon stem-loop with SmpB. tmRNA is encoded by the ssrA gene; the 2 termini fold to resemble tRNA(Ala) and it encodes a 'tag peptide', a short internal open reading frame. During trans-translation Ala-aminoacylated tmRNA acts like a tRNA, entering the A-site of stalled ribosomes, displacing the stalled mRNA. The ribosome then switches to translate the ORF on the tmRNA; the nascent peptide is terminated with the 'tag peptide' encoded by the tmRNA and targeted for degradation. The ribosome is freed to recommence translation, which seems to be the essential function of trans-translation.</text>
</comment>
<name>A0A928DR24_9BACT</name>
<dbReference type="NCBIfam" id="TIGR00086">
    <property type="entry name" value="smpB"/>
    <property type="match status" value="1"/>
</dbReference>
<evidence type="ECO:0000256" key="2">
    <source>
        <dbReference type="ARBA" id="ARBA00022884"/>
    </source>
</evidence>
<dbReference type="GO" id="GO:0070929">
    <property type="term" value="P:trans-translation"/>
    <property type="evidence" value="ECO:0007669"/>
    <property type="project" value="UniProtKB-UniRule"/>
</dbReference>
<dbReference type="PROSITE" id="PS01317">
    <property type="entry name" value="SSRP"/>
    <property type="match status" value="1"/>
</dbReference>
<dbReference type="Proteomes" id="UP000725649">
    <property type="component" value="Unassembled WGS sequence"/>
</dbReference>
<evidence type="ECO:0000256" key="1">
    <source>
        <dbReference type="ARBA" id="ARBA00022490"/>
    </source>
</evidence>
<comment type="similarity">
    <text evidence="3">Belongs to the SmpB family.</text>
</comment>
<keyword evidence="1 3" id="KW-0963">Cytoplasm</keyword>
<dbReference type="Pfam" id="PF01668">
    <property type="entry name" value="SmpB"/>
    <property type="match status" value="1"/>
</dbReference>
<dbReference type="SUPFAM" id="SSF74982">
    <property type="entry name" value="Small protein B (SmpB)"/>
    <property type="match status" value="1"/>
</dbReference>
<evidence type="ECO:0000313" key="4">
    <source>
        <dbReference type="EMBL" id="MBE6421529.1"/>
    </source>
</evidence>
<reference evidence="4" key="1">
    <citation type="submission" date="2019-04" db="EMBL/GenBank/DDBJ databases">
        <title>Evolution of Biomass-Degrading Anaerobic Consortia Revealed by Metagenomics.</title>
        <authorList>
            <person name="Peng X."/>
        </authorList>
    </citation>
    <scope>NUCLEOTIDE SEQUENCE</scope>
    <source>
        <strain evidence="4">SIG66</strain>
    </source>
</reference>
<dbReference type="InterPro" id="IPR020081">
    <property type="entry name" value="SsrA-bd_prot_CS"/>
</dbReference>
<proteinExistence type="inferred from homology"/>
<dbReference type="GO" id="GO:0070930">
    <property type="term" value="P:trans-translation-dependent protein tagging"/>
    <property type="evidence" value="ECO:0007669"/>
    <property type="project" value="TreeGrafter"/>
</dbReference>
<comment type="caution">
    <text evidence="4">The sequence shown here is derived from an EMBL/GenBank/DDBJ whole genome shotgun (WGS) entry which is preliminary data.</text>
</comment>
<dbReference type="PANTHER" id="PTHR30308:SF2">
    <property type="entry name" value="SSRA-BINDING PROTEIN"/>
    <property type="match status" value="1"/>
</dbReference>
<dbReference type="NCBIfam" id="NF003843">
    <property type="entry name" value="PRK05422.1"/>
    <property type="match status" value="1"/>
</dbReference>
<dbReference type="GO" id="GO:0005829">
    <property type="term" value="C:cytosol"/>
    <property type="evidence" value="ECO:0007669"/>
    <property type="project" value="TreeGrafter"/>
</dbReference>
<accession>A0A928DR24</accession>
<evidence type="ECO:0000313" key="5">
    <source>
        <dbReference type="Proteomes" id="UP000725649"/>
    </source>
</evidence>
<dbReference type="Gene3D" id="2.40.280.10">
    <property type="match status" value="1"/>
</dbReference>
<dbReference type="GO" id="GO:0003723">
    <property type="term" value="F:RNA binding"/>
    <property type="evidence" value="ECO:0007669"/>
    <property type="project" value="UniProtKB-UniRule"/>
</dbReference>
<comment type="subcellular location">
    <subcellularLocation>
        <location evidence="3">Cytoplasm</location>
    </subcellularLocation>
    <text evidence="3">The tmRNA-SmpB complex associates with stalled 70S ribosomes.</text>
</comment>
<dbReference type="InterPro" id="IPR000037">
    <property type="entry name" value="SsrA-bd_prot"/>
</dbReference>
<dbReference type="InterPro" id="IPR023620">
    <property type="entry name" value="SmpB"/>
</dbReference>
<protein>
    <recommendedName>
        <fullName evidence="3">SsrA-binding protein</fullName>
    </recommendedName>
    <alternativeName>
        <fullName evidence="3">Small protein B</fullName>
    </alternativeName>
</protein>
<keyword evidence="2 3" id="KW-0694">RNA-binding</keyword>
<gene>
    <name evidence="3 4" type="primary">smpB</name>
    <name evidence="4" type="ORF">E7027_05320</name>
</gene>
<dbReference type="AlphaFoldDB" id="A0A928DR24"/>
<evidence type="ECO:0000256" key="3">
    <source>
        <dbReference type="HAMAP-Rule" id="MF_00023"/>
    </source>
</evidence>
<dbReference type="PANTHER" id="PTHR30308">
    <property type="entry name" value="TMRNA-BINDING COMPONENT OF TRANS-TRANSLATION TAGGING COMPLEX"/>
    <property type="match status" value="1"/>
</dbReference>
<dbReference type="EMBL" id="SUVG01000006">
    <property type="protein sequence ID" value="MBE6421529.1"/>
    <property type="molecule type" value="Genomic_DNA"/>
</dbReference>